<keyword evidence="5" id="KW-0325">Glycoprotein</keyword>
<dbReference type="InterPro" id="IPR006102">
    <property type="entry name" value="Ig-like_GH2"/>
</dbReference>
<dbReference type="CAZy" id="GH2">
    <property type="family name" value="Glycoside Hydrolase Family 2"/>
</dbReference>
<proteinExistence type="inferred from homology"/>
<dbReference type="EC" id="3.2.1.25" evidence="3"/>
<keyword evidence="6 10" id="KW-0326">Glycosidase</keyword>
<evidence type="ECO:0000259" key="9">
    <source>
        <dbReference type="Pfam" id="PF22666"/>
    </source>
</evidence>
<dbReference type="PANTHER" id="PTHR43730:SF1">
    <property type="entry name" value="BETA-MANNOSIDASE"/>
    <property type="match status" value="1"/>
</dbReference>
<dbReference type="SUPFAM" id="SSF49303">
    <property type="entry name" value="beta-Galactosidase/glucuronidase domain"/>
    <property type="match status" value="2"/>
</dbReference>
<dbReference type="KEGG" id="mes:Meso_4450"/>
<feature type="domain" description="Beta-mannosidase Ig-fold" evidence="8">
    <location>
        <begin position="770"/>
        <end position="821"/>
    </location>
</feature>
<comment type="catalytic activity">
    <reaction evidence="1">
        <text>Hydrolysis of terminal, non-reducing beta-D-mannose residues in beta-D-mannosides.</text>
        <dbReference type="EC" id="3.2.1.25"/>
    </reaction>
</comment>
<dbReference type="InterPro" id="IPR054593">
    <property type="entry name" value="Beta-mannosidase-like_N2"/>
</dbReference>
<dbReference type="Pfam" id="PF17753">
    <property type="entry name" value="Ig_mannosidase"/>
    <property type="match status" value="1"/>
</dbReference>
<dbReference type="SUPFAM" id="SSF49785">
    <property type="entry name" value="Galactose-binding domain-like"/>
    <property type="match status" value="1"/>
</dbReference>
<keyword evidence="4 10" id="KW-0378">Hydrolase</keyword>
<accession>Q11AU7</accession>
<gene>
    <name evidence="10" type="ordered locus">Meso_4450</name>
</gene>
<dbReference type="InterPro" id="IPR017853">
    <property type="entry name" value="GH"/>
</dbReference>
<geneLocation type="plasmid" evidence="10">
    <name>2</name>
</geneLocation>
<dbReference type="GO" id="GO:0005975">
    <property type="term" value="P:carbohydrate metabolic process"/>
    <property type="evidence" value="ECO:0007669"/>
    <property type="project" value="InterPro"/>
</dbReference>
<evidence type="ECO:0000313" key="10">
    <source>
        <dbReference type="EMBL" id="ABG65478.1"/>
    </source>
</evidence>
<dbReference type="eggNOG" id="COG3250">
    <property type="taxonomic scope" value="Bacteria"/>
</dbReference>
<dbReference type="InterPro" id="IPR036156">
    <property type="entry name" value="Beta-gal/glucu_dom_sf"/>
</dbReference>
<sequence>MEHPKTLDGPWRVARLNPEALPQGVDPASVTDLHWIDAKVPGAVQYDLVRSGDLENPFSGTAAAFAAKWVAESNWVYEIAFDVDPGASERWALEFEGIDTFAEIWLNGFGIGTTANANRQYRFDFASSLLRPTGNRLVIVVRHHEAGIVDKIPEARRILGHKDGVEGRLGKSLIRRYQRSFFSGNSTLLNVGTGVLGIGINGPVRLIPVREVEVIDLFVRTESLTADRADLACFLELVHHDNSGLVEVTLELADPDEPEHVVATETASSTASGKLRIDLVVDNPKPWWPRGYGAPALYTITVRISRASRTLGTLRREIGIRTVKLLQKLPSGRPTFQLVVNGQPVWVRGTNLIPFDYLKVHGDPEDYVRIFALLDNGNINFIRMWGGGAVESDEFYDRCDRSGIMIWQDAYLHSMYYPEYDPEFVENFREESRQMITKLRRHACLTVLCGGNEQREGWDEWGWPDELDRFWGEGMITELIPSLVEELAPGVPYVDNSPHGDGRSGSPISGDGHIWGNHFNSLKDPLFVSETCWSIESYSRAETLKEVMDLDVGDFSGKGWVQKWADRTGRPLINKFPYSSYHPSGGLGPYIRALELEQGLADHHSLSNFRLRSPSCSGIVYWSFNKGGPLFQFGAVDYALRPMMSYYIVTRLYRDVVVGLYRDLQDIRVVASNVSAADVEAEIELVHLRTDGTIMKRWTEQITLPPGRSIRVMDLDDYYSSIVQRDREVMYAQVKVGGSPVADDLLLFAPLVDVCTPESGLSIAQRQIGADEWELEFTTKGLSKLVQIENSDGLILSDNYFPLAAGYNRTIRVTALEKSGAEVHLDISSLDAESHARIQLERGAY</sequence>
<dbReference type="Pfam" id="PF00703">
    <property type="entry name" value="Glyco_hydro_2"/>
    <property type="match status" value="1"/>
</dbReference>
<dbReference type="HOGENOM" id="CLU_005015_3_2_5"/>
<dbReference type="InterPro" id="IPR041625">
    <property type="entry name" value="Beta-mannosidase_Ig"/>
</dbReference>
<comment type="similarity">
    <text evidence="2">Belongs to the glycosyl hydrolase 2 family.</text>
</comment>
<dbReference type="Gene3D" id="2.60.120.260">
    <property type="entry name" value="Galactose-binding domain-like"/>
    <property type="match status" value="1"/>
</dbReference>
<evidence type="ECO:0000256" key="5">
    <source>
        <dbReference type="ARBA" id="ARBA00023180"/>
    </source>
</evidence>
<feature type="domain" description="Beta-mannosidase-like galactose-binding" evidence="9">
    <location>
        <begin position="33"/>
        <end position="144"/>
    </location>
</feature>
<feature type="domain" description="Glycoside hydrolase family 2 immunoglobulin-like beta-sandwich" evidence="7">
    <location>
        <begin position="214"/>
        <end position="321"/>
    </location>
</feature>
<reference evidence="10" key="1">
    <citation type="submission" date="2006-06" db="EMBL/GenBank/DDBJ databases">
        <title>Complete sequence of Plasmid 2 of Chelativorans sp. BNC1.</title>
        <authorList>
            <consortium name="US DOE Joint Genome Institute"/>
            <person name="Copeland A."/>
            <person name="Lucas S."/>
            <person name="Lapidus A."/>
            <person name="Barry K."/>
            <person name="Detter J.C."/>
            <person name="Glavina del Rio T."/>
            <person name="Hammon N."/>
            <person name="Israni S."/>
            <person name="Dalin E."/>
            <person name="Tice H."/>
            <person name="Pitluck S."/>
            <person name="Chertkov O."/>
            <person name="Brettin T."/>
            <person name="Bruce D."/>
            <person name="Han C."/>
            <person name="Tapia R."/>
            <person name="Gilna P."/>
            <person name="Schmutz J."/>
            <person name="Larimer F."/>
            <person name="Land M."/>
            <person name="Hauser L."/>
            <person name="Kyrpides N."/>
            <person name="Mikhailova N."/>
            <person name="Richardson P."/>
        </authorList>
    </citation>
    <scope>NUCLEOTIDE SEQUENCE</scope>
    <source>
        <strain evidence="10">BNC1</strain>
        <plasmid evidence="10">2</plasmid>
    </source>
</reference>
<dbReference type="AlphaFoldDB" id="Q11AU7"/>
<dbReference type="InterPro" id="IPR050887">
    <property type="entry name" value="Beta-mannosidase_GH2"/>
</dbReference>
<evidence type="ECO:0000256" key="1">
    <source>
        <dbReference type="ARBA" id="ARBA00000829"/>
    </source>
</evidence>
<dbReference type="InterPro" id="IPR008979">
    <property type="entry name" value="Galactose-bd-like_sf"/>
</dbReference>
<keyword evidence="10" id="KW-0614">Plasmid</keyword>
<evidence type="ECO:0000259" key="8">
    <source>
        <dbReference type="Pfam" id="PF17753"/>
    </source>
</evidence>
<name>Q11AU7_CHESB</name>
<dbReference type="Gene3D" id="3.20.20.80">
    <property type="entry name" value="Glycosidases"/>
    <property type="match status" value="1"/>
</dbReference>
<protein>
    <recommendedName>
        <fullName evidence="3">beta-mannosidase</fullName>
        <ecNumber evidence="3">3.2.1.25</ecNumber>
    </recommendedName>
</protein>
<evidence type="ECO:0000256" key="3">
    <source>
        <dbReference type="ARBA" id="ARBA00012754"/>
    </source>
</evidence>
<dbReference type="Pfam" id="PF22666">
    <property type="entry name" value="Glyco_hydro_2_N2"/>
    <property type="match status" value="1"/>
</dbReference>
<evidence type="ECO:0000256" key="6">
    <source>
        <dbReference type="ARBA" id="ARBA00023295"/>
    </source>
</evidence>
<organism evidence="10">
    <name type="scientific">Chelativorans sp. (strain BNC1)</name>
    <dbReference type="NCBI Taxonomy" id="266779"/>
    <lineage>
        <taxon>Bacteria</taxon>
        <taxon>Pseudomonadati</taxon>
        <taxon>Pseudomonadota</taxon>
        <taxon>Alphaproteobacteria</taxon>
        <taxon>Hyphomicrobiales</taxon>
        <taxon>Phyllobacteriaceae</taxon>
        <taxon>Chelativorans</taxon>
    </lineage>
</organism>
<evidence type="ECO:0000256" key="2">
    <source>
        <dbReference type="ARBA" id="ARBA00007401"/>
    </source>
</evidence>
<dbReference type="Gene3D" id="2.60.40.10">
    <property type="entry name" value="Immunoglobulins"/>
    <property type="match status" value="2"/>
</dbReference>
<dbReference type="GO" id="GO:0004567">
    <property type="term" value="F:beta-mannosidase activity"/>
    <property type="evidence" value="ECO:0007669"/>
    <property type="project" value="UniProtKB-EC"/>
</dbReference>
<dbReference type="InterPro" id="IPR013783">
    <property type="entry name" value="Ig-like_fold"/>
</dbReference>
<evidence type="ECO:0000259" key="7">
    <source>
        <dbReference type="Pfam" id="PF00703"/>
    </source>
</evidence>
<dbReference type="EMBL" id="CP000391">
    <property type="protein sequence ID" value="ABG65478.1"/>
    <property type="molecule type" value="Genomic_DNA"/>
</dbReference>
<evidence type="ECO:0000256" key="4">
    <source>
        <dbReference type="ARBA" id="ARBA00022801"/>
    </source>
</evidence>
<dbReference type="GO" id="GO:0006516">
    <property type="term" value="P:glycoprotein catabolic process"/>
    <property type="evidence" value="ECO:0007669"/>
    <property type="project" value="TreeGrafter"/>
</dbReference>
<dbReference type="SUPFAM" id="SSF51445">
    <property type="entry name" value="(Trans)glycosidases"/>
    <property type="match status" value="1"/>
</dbReference>
<dbReference type="PANTHER" id="PTHR43730">
    <property type="entry name" value="BETA-MANNOSIDASE"/>
    <property type="match status" value="1"/>
</dbReference>